<comment type="caution">
    <text evidence="1">The sequence shown here is derived from an EMBL/GenBank/DDBJ whole genome shotgun (WGS) entry which is preliminary data.</text>
</comment>
<dbReference type="EMBL" id="CM037623">
    <property type="protein sequence ID" value="KAH7988652.1"/>
    <property type="molecule type" value="Genomic_DNA"/>
</dbReference>
<evidence type="ECO:0000313" key="2">
    <source>
        <dbReference type="Proteomes" id="UP000827872"/>
    </source>
</evidence>
<gene>
    <name evidence="1" type="primary">PRSS12_2</name>
    <name evidence="1" type="ORF">K3G42_020102</name>
</gene>
<reference evidence="1" key="1">
    <citation type="submission" date="2021-08" db="EMBL/GenBank/DDBJ databases">
        <title>The first chromosome-level gecko genome reveals the dynamic sex chromosomes of Neotropical dwarf geckos (Sphaerodactylidae: Sphaerodactylus).</title>
        <authorList>
            <person name="Pinto B.J."/>
            <person name="Keating S.E."/>
            <person name="Gamble T."/>
        </authorList>
    </citation>
    <scope>NUCLEOTIDE SEQUENCE</scope>
    <source>
        <strain evidence="1">TG3544</strain>
    </source>
</reference>
<proteinExistence type="predicted"/>
<sequence>MSNINLHLWIRDKGTAKQTPFSGLGLIPVYWSDVRCHGDEENILLCEKQIWQGGTCPHNMAAAVACSFSHASDFIPVRLVDGSSAREGRVEVYHSGQWGTICDDQWDDADAEVVCRQLGLGGVAKAWSQAYFGEGSGSVLLDEVRCTGNELSIEQCLKSSWQEHNCGHKEDAGVSCTPLADGAVRLAGGKGSHKGRVEVLYNGQWGTICDDGWTELNTHVVCQQLGFKNGRSSSEHYLEETTGPIWLDDVSCSGKESAIVECSKKEWGNHDCSHQEDVHLSCYPDNDSHRISLGNLL</sequence>
<accession>A0ACB8E8L6</accession>
<keyword evidence="2" id="KW-1185">Reference proteome</keyword>
<name>A0ACB8E8L6_9SAUR</name>
<protein>
    <submittedName>
        <fullName evidence="1">Neurotrypsin</fullName>
    </submittedName>
</protein>
<evidence type="ECO:0000313" key="1">
    <source>
        <dbReference type="EMBL" id="KAH7988652.1"/>
    </source>
</evidence>
<organism evidence="1 2">
    <name type="scientific">Sphaerodactylus townsendi</name>
    <dbReference type="NCBI Taxonomy" id="933632"/>
    <lineage>
        <taxon>Eukaryota</taxon>
        <taxon>Metazoa</taxon>
        <taxon>Chordata</taxon>
        <taxon>Craniata</taxon>
        <taxon>Vertebrata</taxon>
        <taxon>Euteleostomi</taxon>
        <taxon>Lepidosauria</taxon>
        <taxon>Squamata</taxon>
        <taxon>Bifurcata</taxon>
        <taxon>Gekkota</taxon>
        <taxon>Sphaerodactylidae</taxon>
        <taxon>Sphaerodactylus</taxon>
    </lineage>
</organism>
<dbReference type="Proteomes" id="UP000827872">
    <property type="component" value="Linkage Group LG10"/>
</dbReference>